<evidence type="ECO:0000256" key="13">
    <source>
        <dbReference type="RuleBase" id="RU367011"/>
    </source>
</evidence>
<evidence type="ECO:0000256" key="11">
    <source>
        <dbReference type="ARBA" id="ARBA00023239"/>
    </source>
</evidence>
<dbReference type="GO" id="GO:0009617">
    <property type="term" value="P:response to bacterium"/>
    <property type="evidence" value="ECO:0007669"/>
    <property type="project" value="Ensembl"/>
</dbReference>
<reference evidence="15" key="2">
    <citation type="submission" date="2025-09" db="UniProtKB">
        <authorList>
            <consortium name="Ensembl"/>
        </authorList>
    </citation>
    <scope>IDENTIFICATION</scope>
</reference>
<dbReference type="AlphaFoldDB" id="A0A8D0HBY3"/>
<name>A0A8D0HBY3_SPHPU</name>
<evidence type="ECO:0000256" key="5">
    <source>
        <dbReference type="ARBA" id="ARBA00022490"/>
    </source>
</evidence>
<reference evidence="15" key="1">
    <citation type="submission" date="2025-08" db="UniProtKB">
        <authorList>
            <consortium name="Ensembl"/>
        </authorList>
    </citation>
    <scope>IDENTIFICATION</scope>
</reference>
<organism evidence="15 16">
    <name type="scientific">Sphenodon punctatus</name>
    <name type="common">Tuatara</name>
    <name type="synonym">Hatteria punctata</name>
    <dbReference type="NCBI Taxonomy" id="8508"/>
    <lineage>
        <taxon>Eukaryota</taxon>
        <taxon>Metazoa</taxon>
        <taxon>Chordata</taxon>
        <taxon>Craniata</taxon>
        <taxon>Vertebrata</taxon>
        <taxon>Euteleostomi</taxon>
        <taxon>Lepidosauria</taxon>
        <taxon>Sphenodontia</taxon>
        <taxon>Sphenodontidae</taxon>
        <taxon>Sphenodon</taxon>
    </lineage>
</organism>
<dbReference type="Proteomes" id="UP000694392">
    <property type="component" value="Unplaced"/>
</dbReference>
<evidence type="ECO:0000256" key="6">
    <source>
        <dbReference type="ARBA" id="ARBA00022553"/>
    </source>
</evidence>
<dbReference type="Ensembl" id="ENSSPUT00000019532.1">
    <property type="protein sequence ID" value="ENSSPUP00000018341.1"/>
    <property type="gene ID" value="ENSSPUG00000014158.1"/>
</dbReference>
<evidence type="ECO:0000256" key="2">
    <source>
        <dbReference type="ARBA" id="ARBA00002904"/>
    </source>
</evidence>
<dbReference type="PROSITE" id="PS00162">
    <property type="entry name" value="ALPHA_CA_1"/>
    <property type="match status" value="1"/>
</dbReference>
<keyword evidence="7 13" id="KW-0479">Metal-binding</keyword>
<dbReference type="GeneTree" id="ENSGT00940000159435"/>
<evidence type="ECO:0000256" key="10">
    <source>
        <dbReference type="ARBA" id="ARBA00023206"/>
    </source>
</evidence>
<evidence type="ECO:0000256" key="9">
    <source>
        <dbReference type="ARBA" id="ARBA00022990"/>
    </source>
</evidence>
<dbReference type="InterPro" id="IPR018338">
    <property type="entry name" value="Carbonic_anhydrase_a-class_CS"/>
</dbReference>
<dbReference type="EC" id="4.2.1.1" evidence="13"/>
<dbReference type="InterPro" id="IPR023561">
    <property type="entry name" value="Carbonic_anhydrase_a-class"/>
</dbReference>
<dbReference type="PANTHER" id="PTHR18952">
    <property type="entry name" value="CARBONIC ANHYDRASE"/>
    <property type="match status" value="1"/>
</dbReference>
<evidence type="ECO:0000256" key="1">
    <source>
        <dbReference type="ARBA" id="ARBA00001947"/>
    </source>
</evidence>
<evidence type="ECO:0000256" key="7">
    <source>
        <dbReference type="ARBA" id="ARBA00022723"/>
    </source>
</evidence>
<accession>A0A8D0HBY3</accession>
<comment type="function">
    <text evidence="2 13">Reversible hydration of carbon dioxide.</text>
</comment>
<dbReference type="GO" id="GO:0005829">
    <property type="term" value="C:cytosol"/>
    <property type="evidence" value="ECO:0007669"/>
    <property type="project" value="Ensembl"/>
</dbReference>
<evidence type="ECO:0000256" key="12">
    <source>
        <dbReference type="ARBA" id="ARBA00048348"/>
    </source>
</evidence>
<keyword evidence="11 13" id="KW-0456">Lyase</keyword>
<keyword evidence="10" id="KW-0318">Glutathionylation</keyword>
<keyword evidence="8 13" id="KW-0862">Zinc</keyword>
<dbReference type="OMA" id="NYPMAKG"/>
<dbReference type="SUPFAM" id="SSF51069">
    <property type="entry name" value="Carbonic anhydrase"/>
    <property type="match status" value="1"/>
</dbReference>
<dbReference type="PANTHER" id="PTHR18952:SF127">
    <property type="entry name" value="CARBONIC ANHYDRASE 3"/>
    <property type="match status" value="1"/>
</dbReference>
<keyword evidence="16" id="KW-1185">Reference proteome</keyword>
<keyword evidence="5" id="KW-0963">Cytoplasm</keyword>
<dbReference type="InterPro" id="IPR036398">
    <property type="entry name" value="CA_dom_sf"/>
</dbReference>
<dbReference type="GO" id="GO:0004089">
    <property type="term" value="F:carbonate dehydratase activity"/>
    <property type="evidence" value="ECO:0007669"/>
    <property type="project" value="UniProtKB-UniRule"/>
</dbReference>
<feature type="domain" description="Alpha-carbonic anhydrase" evidence="14">
    <location>
        <begin position="7"/>
        <end position="254"/>
    </location>
</feature>
<evidence type="ECO:0000313" key="15">
    <source>
        <dbReference type="Ensembl" id="ENSSPUP00000018341.1"/>
    </source>
</evidence>
<evidence type="ECO:0000259" key="14">
    <source>
        <dbReference type="PROSITE" id="PS51144"/>
    </source>
</evidence>
<dbReference type="GO" id="GO:0008270">
    <property type="term" value="F:zinc ion binding"/>
    <property type="evidence" value="ECO:0007669"/>
    <property type="project" value="UniProtKB-UniRule"/>
</dbReference>
<comment type="subcellular location">
    <subcellularLocation>
        <location evidence="3">Cytoplasm</location>
    </subcellularLocation>
</comment>
<proteinExistence type="inferred from homology"/>
<dbReference type="SMART" id="SM01057">
    <property type="entry name" value="Carb_anhydrase"/>
    <property type="match status" value="1"/>
</dbReference>
<dbReference type="InterPro" id="IPR001148">
    <property type="entry name" value="CA_dom"/>
</dbReference>
<dbReference type="Gene3D" id="3.10.200.10">
    <property type="entry name" value="Alpha carbonic anhydrase"/>
    <property type="match status" value="1"/>
</dbReference>
<gene>
    <name evidence="15" type="primary">CA3</name>
</gene>
<dbReference type="GO" id="GO:0016151">
    <property type="term" value="F:nickel cation binding"/>
    <property type="evidence" value="ECO:0007669"/>
    <property type="project" value="Ensembl"/>
</dbReference>
<evidence type="ECO:0000256" key="4">
    <source>
        <dbReference type="ARBA" id="ARBA00010718"/>
    </source>
</evidence>
<evidence type="ECO:0000256" key="8">
    <source>
        <dbReference type="ARBA" id="ARBA00022833"/>
    </source>
</evidence>
<comment type="similarity">
    <text evidence="4 13">Belongs to the alpha-carbonic anhydrase family.</text>
</comment>
<comment type="catalytic activity">
    <reaction evidence="12 13">
        <text>hydrogencarbonate + H(+) = CO2 + H2O</text>
        <dbReference type="Rhea" id="RHEA:10748"/>
        <dbReference type="ChEBI" id="CHEBI:15377"/>
        <dbReference type="ChEBI" id="CHEBI:15378"/>
        <dbReference type="ChEBI" id="CHEBI:16526"/>
        <dbReference type="ChEBI" id="CHEBI:17544"/>
        <dbReference type="EC" id="4.2.1.1"/>
    </reaction>
</comment>
<keyword evidence="6" id="KW-0597">Phosphoprotein</keyword>
<sequence>MSSQLHPPWGYSKDIGPDTWHKNYPFAKGDNQSPVELNTDAIHQDPILLPWFTSYDPGASKTLLNNGKTCKVVFDDTFDRSVLRGGPLPGIYRLRQLHFHWGSTDNQGSEHIVDGARYAAELHLVHWYSKYSNYAEALRQNDGVTVVAVFLEVNTKGLFSIFSQGKEIPFQKFDPSILFPKSRGYWTYYGSFTTPPFEECVTWILLREPIIVSADQMTKLRSLSCKAANEPHCPLVDNCRPPQPLNYRMVRASIQ</sequence>
<protein>
    <recommendedName>
        <fullName evidence="13">Carbonic anhydrase</fullName>
        <ecNumber evidence="13">4.2.1.1</ecNumber>
    </recommendedName>
</protein>
<comment type="cofactor">
    <cofactor evidence="1 13">
        <name>Zn(2+)</name>
        <dbReference type="ChEBI" id="CHEBI:29105"/>
    </cofactor>
</comment>
<evidence type="ECO:0000313" key="16">
    <source>
        <dbReference type="Proteomes" id="UP000694392"/>
    </source>
</evidence>
<dbReference type="Pfam" id="PF00194">
    <property type="entry name" value="Carb_anhydrase"/>
    <property type="match status" value="1"/>
</dbReference>
<dbReference type="PROSITE" id="PS51144">
    <property type="entry name" value="ALPHA_CA_2"/>
    <property type="match status" value="1"/>
</dbReference>
<keyword evidence="9" id="KW-0007">Acetylation</keyword>
<evidence type="ECO:0000256" key="3">
    <source>
        <dbReference type="ARBA" id="ARBA00004496"/>
    </source>
</evidence>